<sequence length="620" mass="72295">MTGQNKKTQSTSQRKNISSQGVAGRNVTSSEKRNTTKNIHPSSDNFNRKIPVSSSQTEVEELNRQIFELQSKNNELSQQNNRLEQETEQLRFNNDELTKQNNFLQVQIENYEFLQSLDVDNASQNENVSDDGTRLAKRQMRKKTSDEEEKAKVLMRTLLKTFPELELKEGETFKSEANVKICQELIPKLQKEMKVYNPTYEQLNTWLQSFHKSKRNAYNRSNQLNRSNPTSLNNEFGYLLEAESDDAIRSAKRETKSKGRKSNNFSEDDDELKIEEGAKSLMKALLKTYPYEFNLKVEDTFKSQINTEICDSLIPKLQREVKSAYNLSYEQVESWLQTFHRYKRNTYLKQLNLSSLNNEVDNSQEADSDGSIQSAKRQTKSKGRNPSNLSEDEDGLKIEEGAKILMRTLLKTFPSELNLRGDETFKSKTNVEICQKLIPRLRKEMKAYNPSYEQVETWLQSIHRSKRYAYLKSNQLNQSNPMSLDDELDYLQEVESDVTNRPAAIRQTKPKERKPSNVSEDEDEDELKYEEGSKIGEGAKSLMRRLLDKTYTQNKYKLKIEETFKSQVNTDICEVLIPKLQEDVKPVYNLSYKQVETWLQSIHKSKRKTYLKSNRMDIDE</sequence>
<reference evidence="2 3" key="1">
    <citation type="submission" date="2014-02" db="EMBL/GenBank/DDBJ databases">
        <title>Single nucleus genome sequencing reveals high similarity among nuclei of an endomycorrhizal fungus.</title>
        <authorList>
            <person name="Lin K."/>
            <person name="Geurts R."/>
            <person name="Zhang Z."/>
            <person name="Limpens E."/>
            <person name="Saunders D.G."/>
            <person name="Mu D."/>
            <person name="Pang E."/>
            <person name="Cao H."/>
            <person name="Cha H."/>
            <person name="Lin T."/>
            <person name="Zhou Q."/>
            <person name="Shang Y."/>
            <person name="Li Y."/>
            <person name="Ivanov S."/>
            <person name="Sharma T."/>
            <person name="Velzen R.V."/>
            <person name="Ruijter N.D."/>
            <person name="Aanen D.K."/>
            <person name="Win J."/>
            <person name="Kamoun S."/>
            <person name="Bisseling T."/>
            <person name="Huang S."/>
        </authorList>
    </citation>
    <scope>NUCLEOTIDE SEQUENCE [LARGE SCALE GENOMIC DNA]</scope>
    <source>
        <strain evidence="2">DAOM 197198w</strain>
        <strain evidence="3">DAOM197198w</strain>
    </source>
</reference>
<organism evidence="2 3">
    <name type="scientific">Rhizophagus irregularis (strain DAOM 197198w)</name>
    <name type="common">Glomus intraradices</name>
    <dbReference type="NCBI Taxonomy" id="1432141"/>
    <lineage>
        <taxon>Eukaryota</taxon>
        <taxon>Fungi</taxon>
        <taxon>Fungi incertae sedis</taxon>
        <taxon>Mucoromycota</taxon>
        <taxon>Glomeromycotina</taxon>
        <taxon>Glomeromycetes</taxon>
        <taxon>Glomerales</taxon>
        <taxon>Glomeraceae</taxon>
        <taxon>Rhizophagus</taxon>
    </lineage>
</organism>
<feature type="compositionally biased region" description="Polar residues" evidence="1">
    <location>
        <begin position="1"/>
        <end position="29"/>
    </location>
</feature>
<feature type="region of interest" description="Disordered" evidence="1">
    <location>
        <begin position="1"/>
        <end position="57"/>
    </location>
</feature>
<protein>
    <submittedName>
        <fullName evidence="2">Uncharacterized protein</fullName>
    </submittedName>
</protein>
<feature type="region of interest" description="Disordered" evidence="1">
    <location>
        <begin position="360"/>
        <end position="395"/>
    </location>
</feature>
<dbReference type="EMBL" id="JEMT01017209">
    <property type="protein sequence ID" value="EXX68678.1"/>
    <property type="molecule type" value="Genomic_DNA"/>
</dbReference>
<feature type="region of interest" description="Disordered" evidence="1">
    <location>
        <begin position="250"/>
        <end position="270"/>
    </location>
</feature>
<feature type="compositionally biased region" description="Polar residues" evidence="1">
    <location>
        <begin position="36"/>
        <end position="45"/>
    </location>
</feature>
<proteinExistence type="predicted"/>
<dbReference type="AlphaFoldDB" id="A0A015KMG4"/>
<dbReference type="Proteomes" id="UP000022910">
    <property type="component" value="Unassembled WGS sequence"/>
</dbReference>
<feature type="region of interest" description="Disordered" evidence="1">
    <location>
        <begin position="124"/>
        <end position="147"/>
    </location>
</feature>
<dbReference type="STRING" id="1432141.A0A015KMG4"/>
<feature type="compositionally biased region" description="Acidic residues" evidence="1">
    <location>
        <begin position="519"/>
        <end position="528"/>
    </location>
</feature>
<gene>
    <name evidence="2" type="ORF">RirG_102880</name>
</gene>
<evidence type="ECO:0000313" key="2">
    <source>
        <dbReference type="EMBL" id="EXX68679.1"/>
    </source>
</evidence>
<accession>A0A015KMG4</accession>
<feature type="region of interest" description="Disordered" evidence="1">
    <location>
        <begin position="499"/>
        <end position="532"/>
    </location>
</feature>
<evidence type="ECO:0000313" key="3">
    <source>
        <dbReference type="Proteomes" id="UP000022910"/>
    </source>
</evidence>
<dbReference type="EMBL" id="JEMT01017209">
    <property type="protein sequence ID" value="EXX68679.1"/>
    <property type="molecule type" value="Genomic_DNA"/>
</dbReference>
<name>A0A015KMG4_RHIIW</name>
<evidence type="ECO:0000256" key="1">
    <source>
        <dbReference type="SAM" id="MobiDB-lite"/>
    </source>
</evidence>
<comment type="caution">
    <text evidence="2">The sequence shown here is derived from an EMBL/GenBank/DDBJ whole genome shotgun (WGS) entry which is preliminary data.</text>
</comment>
<dbReference type="OrthoDB" id="2372758at2759"/>
<dbReference type="HOGENOM" id="CLU_440844_0_0_1"/>
<keyword evidence="3" id="KW-1185">Reference proteome</keyword>